<keyword evidence="9" id="KW-0808">Transferase</keyword>
<dbReference type="Gene3D" id="3.30.450.20">
    <property type="entry name" value="PAS domain"/>
    <property type="match status" value="2"/>
</dbReference>
<dbReference type="PROSITE" id="PS50113">
    <property type="entry name" value="PAC"/>
    <property type="match status" value="1"/>
</dbReference>
<dbReference type="Pfam" id="PF07536">
    <property type="entry name" value="HWE_HK"/>
    <property type="match status" value="1"/>
</dbReference>
<evidence type="ECO:0000313" key="19">
    <source>
        <dbReference type="EMBL" id="MDR6704798.1"/>
    </source>
</evidence>
<dbReference type="InterPro" id="IPR011102">
    <property type="entry name" value="Sig_transdc_His_kinase_HWE"/>
</dbReference>
<dbReference type="PROSITE" id="PS50112">
    <property type="entry name" value="PAS"/>
    <property type="match status" value="1"/>
</dbReference>
<comment type="catalytic activity">
    <reaction evidence="1">
        <text>ATP + protein L-histidine = ADP + protein N-phospho-L-histidine.</text>
        <dbReference type="EC" id="2.7.13.3"/>
    </reaction>
</comment>
<dbReference type="PANTHER" id="PTHR41523:SF8">
    <property type="entry name" value="ETHYLENE RESPONSE SENSOR PROTEIN"/>
    <property type="match status" value="1"/>
</dbReference>
<evidence type="ECO:0000256" key="6">
    <source>
        <dbReference type="ARBA" id="ARBA00022606"/>
    </source>
</evidence>
<keyword evidence="5" id="KW-0597">Phosphoprotein</keyword>
<feature type="domain" description="PAS" evidence="17">
    <location>
        <begin position="155"/>
        <end position="225"/>
    </location>
</feature>
<dbReference type="SMART" id="SM00086">
    <property type="entry name" value="PAC"/>
    <property type="match status" value="2"/>
</dbReference>
<evidence type="ECO:0000256" key="12">
    <source>
        <dbReference type="ARBA" id="ARBA00022777"/>
    </source>
</evidence>
<keyword evidence="13" id="KW-0067">ATP-binding</keyword>
<dbReference type="CDD" id="cd00130">
    <property type="entry name" value="PAS"/>
    <property type="match status" value="1"/>
</dbReference>
<dbReference type="InterPro" id="IPR035965">
    <property type="entry name" value="PAS-like_dom_sf"/>
</dbReference>
<dbReference type="GO" id="GO:0005524">
    <property type="term" value="F:ATP binding"/>
    <property type="evidence" value="ECO:0007669"/>
    <property type="project" value="UniProtKB-KW"/>
</dbReference>
<evidence type="ECO:0000256" key="2">
    <source>
        <dbReference type="ARBA" id="ARBA00012438"/>
    </source>
</evidence>
<dbReference type="InterPro" id="IPR036890">
    <property type="entry name" value="HATPase_C_sf"/>
</dbReference>
<comment type="caution">
    <text evidence="19">The sequence shown here is derived from an EMBL/GenBank/DDBJ whole genome shotgun (WGS) entry which is preliminary data.</text>
</comment>
<evidence type="ECO:0000256" key="16">
    <source>
        <dbReference type="ARBA" id="ARBA00023170"/>
    </source>
</evidence>
<dbReference type="EMBL" id="JAVDSW010000006">
    <property type="protein sequence ID" value="MDR6704798.1"/>
    <property type="molecule type" value="Genomic_DNA"/>
</dbReference>
<dbReference type="GeneID" id="92925322"/>
<dbReference type="NCBIfam" id="TIGR00229">
    <property type="entry name" value="sensory_box"/>
    <property type="match status" value="1"/>
</dbReference>
<dbReference type="EC" id="2.7.13.3" evidence="2"/>
<dbReference type="Gene3D" id="3.30.565.10">
    <property type="entry name" value="Histidine kinase-like ATPase, C-terminal domain"/>
    <property type="match status" value="1"/>
</dbReference>
<dbReference type="AlphaFoldDB" id="A0AAW8M0U7"/>
<dbReference type="PANTHER" id="PTHR41523">
    <property type="entry name" value="TWO-COMPONENT SYSTEM SENSOR PROTEIN"/>
    <property type="match status" value="1"/>
</dbReference>
<dbReference type="RefSeq" id="WP_236731846.1">
    <property type="nucleotide sequence ID" value="NZ_JAGIPM010000007.1"/>
</dbReference>
<name>A0AAW8M0U7_AGRTU</name>
<dbReference type="SUPFAM" id="SSF55785">
    <property type="entry name" value="PYP-like sensor domain (PAS domain)"/>
    <property type="match status" value="2"/>
</dbReference>
<dbReference type="Proteomes" id="UP001265315">
    <property type="component" value="Unassembled WGS sequence"/>
</dbReference>
<keyword evidence="8" id="KW-0288">FMN</keyword>
<dbReference type="InterPro" id="IPR001610">
    <property type="entry name" value="PAC"/>
</dbReference>
<gene>
    <name evidence="19" type="ORF">J2W61_004673</name>
</gene>
<feature type="domain" description="PAC" evidence="18">
    <location>
        <begin position="228"/>
        <end position="280"/>
    </location>
</feature>
<dbReference type="InterPro" id="IPR000700">
    <property type="entry name" value="PAS-assoc_C"/>
</dbReference>
<keyword evidence="15" id="KW-0843">Virulence</keyword>
<keyword evidence="16" id="KW-0675">Receptor</keyword>
<evidence type="ECO:0000259" key="17">
    <source>
        <dbReference type="PROSITE" id="PS50112"/>
    </source>
</evidence>
<evidence type="ECO:0000256" key="5">
    <source>
        <dbReference type="ARBA" id="ARBA00022553"/>
    </source>
</evidence>
<reference evidence="19" key="1">
    <citation type="submission" date="2023-07" db="EMBL/GenBank/DDBJ databases">
        <title>Sorghum-associated microbial communities from plants grown in Nebraska, USA.</title>
        <authorList>
            <person name="Schachtman D."/>
        </authorList>
    </citation>
    <scope>NUCLEOTIDE SEQUENCE</scope>
    <source>
        <strain evidence="19">1457</strain>
    </source>
</reference>
<dbReference type="GO" id="GO:0004673">
    <property type="term" value="F:protein histidine kinase activity"/>
    <property type="evidence" value="ECO:0007669"/>
    <property type="project" value="UniProtKB-EC"/>
</dbReference>
<dbReference type="GO" id="GO:0009881">
    <property type="term" value="F:photoreceptor activity"/>
    <property type="evidence" value="ECO:0007669"/>
    <property type="project" value="UniProtKB-KW"/>
</dbReference>
<keyword evidence="4" id="KW-0600">Photoreceptor protein</keyword>
<protein>
    <recommendedName>
        <fullName evidence="3">Blue-light-activated histidine kinase</fullName>
        <ecNumber evidence="2">2.7.13.3</ecNumber>
    </recommendedName>
</protein>
<keyword evidence="11" id="KW-0547">Nucleotide-binding</keyword>
<dbReference type="InterPro" id="IPR000014">
    <property type="entry name" value="PAS"/>
</dbReference>
<accession>A0AAW8M0U7</accession>
<keyword evidence="14" id="KW-0157">Chromophore</keyword>
<evidence type="ECO:0000259" key="18">
    <source>
        <dbReference type="PROSITE" id="PS50113"/>
    </source>
</evidence>
<evidence type="ECO:0000313" key="20">
    <source>
        <dbReference type="Proteomes" id="UP001265315"/>
    </source>
</evidence>
<dbReference type="SMART" id="SM00091">
    <property type="entry name" value="PAS"/>
    <property type="match status" value="1"/>
</dbReference>
<evidence type="ECO:0000256" key="8">
    <source>
        <dbReference type="ARBA" id="ARBA00022643"/>
    </source>
</evidence>
<sequence length="477" mass="52277">MSGHTDDDDNRAFRSNLARGSLSEMLDGHLASRDFLEVSPIAGYLTDNAGILTFYNELATDIWGLKPRLKEIRYCGSLRLRTPDGKPLPHAESPMAMALREKQAVRDYRMLVERADGSQVPVRAFATPIFDAGGAISGGINMLVEEPDDQFDNEITQRMRAIIQSSDDAILAKDLNGIITDWNRGAEQLFGYTAEEAVGRSVTMLIPPDRTDEEPSILARLRRGEKIDHYETVRQRKDGTRVDISLSVSPIRNRSGQVIGASKIARDITERRRAEEQQHLLIHEMNHRVKNLFTVASSIVSLSARTANTPAELAAAVRDRLGALSRAHTLTVPHTSEESDRLARATTLHALLETILAPYGQGAAPHVIISGPDITITGGSLTSYALLLHEFATNAAKYGSLSTEQGRVEITCQSDDKLFTLIWAEKGGPPVKRTSDGEGFGTILGRATVGSQLGGEIHRDWNSDGLVIRLTAARDRL</sequence>
<evidence type="ECO:0000256" key="1">
    <source>
        <dbReference type="ARBA" id="ARBA00000085"/>
    </source>
</evidence>
<evidence type="ECO:0000256" key="7">
    <source>
        <dbReference type="ARBA" id="ARBA00022630"/>
    </source>
</evidence>
<dbReference type="InterPro" id="IPR013767">
    <property type="entry name" value="PAS_fold"/>
</dbReference>
<evidence type="ECO:0000256" key="11">
    <source>
        <dbReference type="ARBA" id="ARBA00022741"/>
    </source>
</evidence>
<keyword evidence="6" id="KW-0716">Sensory transduction</keyword>
<evidence type="ECO:0000256" key="3">
    <source>
        <dbReference type="ARBA" id="ARBA00021740"/>
    </source>
</evidence>
<dbReference type="Pfam" id="PF13426">
    <property type="entry name" value="PAS_9"/>
    <property type="match status" value="1"/>
</dbReference>
<evidence type="ECO:0000256" key="15">
    <source>
        <dbReference type="ARBA" id="ARBA00023026"/>
    </source>
</evidence>
<evidence type="ECO:0000256" key="14">
    <source>
        <dbReference type="ARBA" id="ARBA00022991"/>
    </source>
</evidence>
<organism evidence="19 20">
    <name type="scientific">Agrobacterium tumefaciens</name>
    <dbReference type="NCBI Taxonomy" id="358"/>
    <lineage>
        <taxon>Bacteria</taxon>
        <taxon>Pseudomonadati</taxon>
        <taxon>Pseudomonadota</taxon>
        <taxon>Alphaproteobacteria</taxon>
        <taxon>Hyphomicrobiales</taxon>
        <taxon>Rhizobiaceae</taxon>
        <taxon>Rhizobium/Agrobacterium group</taxon>
        <taxon>Agrobacterium</taxon>
        <taxon>Agrobacterium tumefaciens complex</taxon>
    </lineage>
</organism>
<evidence type="ECO:0000256" key="10">
    <source>
        <dbReference type="ARBA" id="ARBA00022737"/>
    </source>
</evidence>
<keyword evidence="7" id="KW-0285">Flavoprotein</keyword>
<keyword evidence="10" id="KW-0677">Repeat</keyword>
<dbReference type="SMART" id="SM00911">
    <property type="entry name" value="HWE_HK"/>
    <property type="match status" value="1"/>
</dbReference>
<evidence type="ECO:0000256" key="9">
    <source>
        <dbReference type="ARBA" id="ARBA00022679"/>
    </source>
</evidence>
<proteinExistence type="predicted"/>
<dbReference type="GO" id="GO:0006355">
    <property type="term" value="P:regulation of DNA-templated transcription"/>
    <property type="evidence" value="ECO:0007669"/>
    <property type="project" value="InterPro"/>
</dbReference>
<evidence type="ECO:0000256" key="13">
    <source>
        <dbReference type="ARBA" id="ARBA00022840"/>
    </source>
</evidence>
<evidence type="ECO:0000256" key="4">
    <source>
        <dbReference type="ARBA" id="ARBA00022543"/>
    </source>
</evidence>
<dbReference type="Pfam" id="PF00989">
    <property type="entry name" value="PAS"/>
    <property type="match status" value="1"/>
</dbReference>
<keyword evidence="12" id="KW-0418">Kinase</keyword>